<dbReference type="InterPro" id="IPR000322">
    <property type="entry name" value="Glyco_hydro_31_TIM"/>
</dbReference>
<evidence type="ECO:0000259" key="8">
    <source>
        <dbReference type="PROSITE" id="PS51448"/>
    </source>
</evidence>
<name>A0A1S3JBB1_LINAN</name>
<keyword evidence="9" id="KW-1185">Reference proteome</keyword>
<evidence type="ECO:0000313" key="10">
    <source>
        <dbReference type="RefSeq" id="XP_013407695.1"/>
    </source>
</evidence>
<dbReference type="CDD" id="cd00111">
    <property type="entry name" value="Trefoil"/>
    <property type="match status" value="1"/>
</dbReference>
<keyword evidence="7" id="KW-0812">Transmembrane</keyword>
<dbReference type="CDD" id="cd14752">
    <property type="entry name" value="GH31_N"/>
    <property type="match status" value="1"/>
</dbReference>
<dbReference type="SUPFAM" id="SSF51445">
    <property type="entry name" value="(Trans)glycosidases"/>
    <property type="match status" value="1"/>
</dbReference>
<dbReference type="SUPFAM" id="SSF74650">
    <property type="entry name" value="Galactose mutarotase-like"/>
    <property type="match status" value="1"/>
</dbReference>
<dbReference type="GO" id="GO:0030246">
    <property type="term" value="F:carbohydrate binding"/>
    <property type="evidence" value="ECO:0007669"/>
    <property type="project" value="InterPro"/>
</dbReference>
<feature type="domain" description="P-type" evidence="8">
    <location>
        <begin position="24"/>
        <end position="70"/>
    </location>
</feature>
<comment type="similarity">
    <text evidence="2 6">Belongs to the glycosyl hydrolase 31 family.</text>
</comment>
<dbReference type="OrthoDB" id="1334205at2759"/>
<evidence type="ECO:0000256" key="3">
    <source>
        <dbReference type="ARBA" id="ARBA00023136"/>
    </source>
</evidence>
<dbReference type="GO" id="GO:0004558">
    <property type="term" value="F:alpha-1,4-glucosidase activity"/>
    <property type="evidence" value="ECO:0007669"/>
    <property type="project" value="TreeGrafter"/>
</dbReference>
<dbReference type="AlphaFoldDB" id="A0A1S3JBB1"/>
<dbReference type="InParanoid" id="A0A1S3JBB1"/>
<evidence type="ECO:0000313" key="9">
    <source>
        <dbReference type="Proteomes" id="UP000085678"/>
    </source>
</evidence>
<dbReference type="SUPFAM" id="SSF57492">
    <property type="entry name" value="Trefoil"/>
    <property type="match status" value="1"/>
</dbReference>
<dbReference type="Gene3D" id="4.10.110.10">
    <property type="entry name" value="Spasmolytic Protein, domain 1"/>
    <property type="match status" value="1"/>
</dbReference>
<dbReference type="SMART" id="SM00018">
    <property type="entry name" value="PD"/>
    <property type="match status" value="1"/>
</dbReference>
<organism evidence="9 10">
    <name type="scientific">Lingula anatina</name>
    <name type="common">Brachiopod</name>
    <name type="synonym">Lingula unguis</name>
    <dbReference type="NCBI Taxonomy" id="7574"/>
    <lineage>
        <taxon>Eukaryota</taxon>
        <taxon>Metazoa</taxon>
        <taxon>Spiralia</taxon>
        <taxon>Lophotrochozoa</taxon>
        <taxon>Brachiopoda</taxon>
        <taxon>Linguliformea</taxon>
        <taxon>Lingulata</taxon>
        <taxon>Lingulida</taxon>
        <taxon>Linguloidea</taxon>
        <taxon>Lingulidae</taxon>
        <taxon>Lingula</taxon>
    </lineage>
</organism>
<dbReference type="PANTHER" id="PTHR22762:SF131">
    <property type="entry name" value="GLYCOSIDE HYDROLASE FAMILY 31 N-TERMINAL DOMAIN-CONTAINING PROTEIN"/>
    <property type="match status" value="1"/>
</dbReference>
<dbReference type="GO" id="GO:0012505">
    <property type="term" value="C:endomembrane system"/>
    <property type="evidence" value="ECO:0007669"/>
    <property type="project" value="UniProtKB-SubCell"/>
</dbReference>
<sequence>MDAILQYFCVFVMTISFGIGITSMQCNIALENDRYDCLPEDGATQQKCVLRGCCWAITKTPGAPYCFYPSDSPGYRVVKSASTAFGETYMLNLGSKTSWPDNVMTLQLDVRFETKSRLHFKIYDPFRRRYEVPISTPKVSTKAADMDYAIKIHPDPFGITVSRKSSGAVIFNSNVSAPLIFANQFLQIASELSSPYLYGLGEHQGTFLKNISWAQMAFWARDVPPMNDVNLYGDHPFYLNIEKDGQAHGVFLLNSNAMSVSLQPTPSIIYRTTGGILDFYIFLGPSPQDVVQQYTDVIGKPYLPPYWSLGFHLCRWGYNSSNMTRTVIERMRRGKFPYVRSVYYLLLYDVLLCFAEWSSYAIIFYEVLINNLCFT</sequence>
<evidence type="ECO:0000256" key="7">
    <source>
        <dbReference type="SAM" id="Phobius"/>
    </source>
</evidence>
<dbReference type="PROSITE" id="PS51448">
    <property type="entry name" value="P_TREFOIL_2"/>
    <property type="match status" value="1"/>
</dbReference>
<evidence type="ECO:0000256" key="2">
    <source>
        <dbReference type="ARBA" id="ARBA00007806"/>
    </source>
</evidence>
<accession>A0A1S3JBB1</accession>
<keyword evidence="7" id="KW-1133">Transmembrane helix</keyword>
<evidence type="ECO:0000256" key="5">
    <source>
        <dbReference type="PROSITE-ProRule" id="PRU00779"/>
    </source>
</evidence>
<dbReference type="Gene3D" id="3.20.20.80">
    <property type="entry name" value="Glycosidases"/>
    <property type="match status" value="1"/>
</dbReference>
<dbReference type="GeneID" id="106171773"/>
<dbReference type="Pfam" id="PF01055">
    <property type="entry name" value="Glyco_hydro_31_2nd"/>
    <property type="match status" value="1"/>
</dbReference>
<dbReference type="InterPro" id="IPR017853">
    <property type="entry name" value="GH"/>
</dbReference>
<keyword evidence="6" id="KW-0378">Hydrolase</keyword>
<keyword evidence="3 7" id="KW-0472">Membrane</keyword>
<proteinExistence type="inferred from homology"/>
<feature type="transmembrane region" description="Helical" evidence="7">
    <location>
        <begin position="342"/>
        <end position="365"/>
    </location>
</feature>
<protein>
    <submittedName>
        <fullName evidence="10">Lysosomal alpha-glucosidase-like</fullName>
    </submittedName>
</protein>
<dbReference type="FunFam" id="2.60.40.1760:FF:000001">
    <property type="entry name" value="Maltase-glucoamylase, intestinal"/>
    <property type="match status" value="1"/>
</dbReference>
<reference evidence="10" key="1">
    <citation type="submission" date="2025-08" db="UniProtKB">
        <authorList>
            <consortium name="RefSeq"/>
        </authorList>
    </citation>
    <scope>IDENTIFICATION</scope>
    <source>
        <tissue evidence="10">Gonads</tissue>
    </source>
</reference>
<evidence type="ECO:0000256" key="6">
    <source>
        <dbReference type="RuleBase" id="RU361185"/>
    </source>
</evidence>
<dbReference type="PANTHER" id="PTHR22762">
    <property type="entry name" value="ALPHA-GLUCOSIDASE"/>
    <property type="match status" value="1"/>
</dbReference>
<dbReference type="InterPro" id="IPR011013">
    <property type="entry name" value="Gal_mutarotase_sf_dom"/>
</dbReference>
<dbReference type="Proteomes" id="UP000085678">
    <property type="component" value="Unplaced"/>
</dbReference>
<dbReference type="KEGG" id="lak:106171773"/>
<dbReference type="InterPro" id="IPR017957">
    <property type="entry name" value="P_trefoil_CS"/>
</dbReference>
<dbReference type="Pfam" id="PF00088">
    <property type="entry name" value="Trefoil"/>
    <property type="match status" value="1"/>
</dbReference>
<dbReference type="Gene3D" id="2.60.40.1760">
    <property type="entry name" value="glycosyl hydrolase (family 31)"/>
    <property type="match status" value="1"/>
</dbReference>
<dbReference type="InterPro" id="IPR044913">
    <property type="entry name" value="P_trefoil_dom_sf"/>
</dbReference>
<gene>
    <name evidence="10" type="primary">LOC106171773</name>
</gene>
<dbReference type="STRING" id="7574.A0A1S3JBB1"/>
<comment type="caution">
    <text evidence="5">Lacks conserved residue(s) required for the propagation of feature annotation.</text>
</comment>
<keyword evidence="4" id="KW-1015">Disulfide bond</keyword>
<keyword evidence="6" id="KW-0326">Glycosidase</keyword>
<dbReference type="RefSeq" id="XP_013407695.1">
    <property type="nucleotide sequence ID" value="XM_013552241.2"/>
</dbReference>
<dbReference type="PROSITE" id="PS00025">
    <property type="entry name" value="P_TREFOIL_1"/>
    <property type="match status" value="1"/>
</dbReference>
<evidence type="ECO:0000256" key="4">
    <source>
        <dbReference type="ARBA" id="ARBA00023157"/>
    </source>
</evidence>
<dbReference type="InterPro" id="IPR025887">
    <property type="entry name" value="Glyco_hydro_31_N_dom"/>
</dbReference>
<dbReference type="GO" id="GO:0005975">
    <property type="term" value="P:carbohydrate metabolic process"/>
    <property type="evidence" value="ECO:0007669"/>
    <property type="project" value="InterPro"/>
</dbReference>
<dbReference type="Pfam" id="PF13802">
    <property type="entry name" value="Gal_mutarotas_2"/>
    <property type="match status" value="1"/>
</dbReference>
<evidence type="ECO:0000256" key="1">
    <source>
        <dbReference type="ARBA" id="ARBA00004308"/>
    </source>
</evidence>
<dbReference type="InterPro" id="IPR000519">
    <property type="entry name" value="P_trefoil_dom"/>
</dbReference>
<comment type="subcellular location">
    <subcellularLocation>
        <location evidence="1">Endomembrane system</location>
    </subcellularLocation>
</comment>